<dbReference type="SUPFAM" id="SSF51197">
    <property type="entry name" value="Clavaminate synthase-like"/>
    <property type="match status" value="1"/>
</dbReference>
<feature type="compositionally biased region" description="Basic and acidic residues" evidence="1">
    <location>
        <begin position="1"/>
        <end position="11"/>
    </location>
</feature>
<proteinExistence type="predicted"/>
<organism evidence="2 3">
    <name type="scientific">Streptomyces roseicoloratus</name>
    <dbReference type="NCBI Taxonomy" id="2508722"/>
    <lineage>
        <taxon>Bacteria</taxon>
        <taxon>Bacillati</taxon>
        <taxon>Actinomycetota</taxon>
        <taxon>Actinomycetes</taxon>
        <taxon>Kitasatosporales</taxon>
        <taxon>Streptomycetaceae</taxon>
        <taxon>Streptomyces</taxon>
    </lineage>
</organism>
<name>A0ABY9RNC9_9ACTN</name>
<gene>
    <name evidence="2" type="ORF">RGF97_00805</name>
</gene>
<protein>
    <submittedName>
        <fullName evidence="2">Aspartyl/asparaginyl beta-hydroxylase domain-containing protein</fullName>
    </submittedName>
</protein>
<dbReference type="InterPro" id="IPR027443">
    <property type="entry name" value="IPNS-like_sf"/>
</dbReference>
<dbReference type="Gene3D" id="2.60.120.330">
    <property type="entry name" value="B-lactam Antibiotic, Isopenicillin N Synthase, Chain"/>
    <property type="match status" value="1"/>
</dbReference>
<reference evidence="2 3" key="1">
    <citation type="submission" date="2023-09" db="EMBL/GenBank/DDBJ databases">
        <title>Complete genome of Streptomyces roseicoloratus T14.</title>
        <authorList>
            <person name="Bashizi T."/>
            <person name="Kim M.-J."/>
            <person name="Lee G."/>
            <person name="Tagele S.B."/>
            <person name="Shin J.-H."/>
        </authorList>
    </citation>
    <scope>NUCLEOTIDE SEQUENCE [LARGE SCALE GENOMIC DNA]</scope>
    <source>
        <strain evidence="2 3">T14</strain>
    </source>
</reference>
<dbReference type="Proteomes" id="UP001250858">
    <property type="component" value="Chromosome"/>
</dbReference>
<feature type="region of interest" description="Disordered" evidence="1">
    <location>
        <begin position="1"/>
        <end position="21"/>
    </location>
</feature>
<keyword evidence="3" id="KW-1185">Reference proteome</keyword>
<dbReference type="EMBL" id="CP133762">
    <property type="protein sequence ID" value="WMX43704.1"/>
    <property type="molecule type" value="Genomic_DNA"/>
</dbReference>
<evidence type="ECO:0000256" key="1">
    <source>
        <dbReference type="SAM" id="MobiDB-lite"/>
    </source>
</evidence>
<dbReference type="RefSeq" id="WP_128976069.1">
    <property type="nucleotide sequence ID" value="NZ_CP133762.1"/>
</dbReference>
<accession>A0ABY9RNC9</accession>
<evidence type="ECO:0000313" key="2">
    <source>
        <dbReference type="EMBL" id="WMX43704.1"/>
    </source>
</evidence>
<evidence type="ECO:0000313" key="3">
    <source>
        <dbReference type="Proteomes" id="UP001250858"/>
    </source>
</evidence>
<sequence>MSGLQRIHDPQGRSLPNAVGLGPAAGLGPDVDLAAMRAEVDALTRGGAPLAVAEGRRVLPLRSPGGDPHRTDTAGPGLEGFAPTPWCDRLPALRAFLAALPAPLRAVRLMALAPGAVLKGLGAAKNGPPWGLCRLHLPIVSGPGTKVVFPDGSHRWDPGGLWFSAAWRRHALVNDPAGGLVHLVVDLHHTAAVAELFPEALRPRLRSPAALERRREIPLAPAELARHACRFALPESFANWEQPGHLLPHRLLRGVVAARLVPHHDTLLLVMADRPFCALEHIGDGEFRLRGWSDERTLQVTLDTGRPTGVVVRAREGANTYVTSLPAAPPA</sequence>